<sequence length="132" mass="15174">MLQIIKKYLPLLVLLVFLAALGIFSNYTDGKTYFFPITPDASTYGTPFGNGYKKSYSIDTRDYDPHTTKKLDYGTPYGNSYTKHCSIDTGEHNPHTPKKSDSRFNYTPYIFILLVSGFMFLLWLTVNFIKKI</sequence>
<keyword evidence="3" id="KW-1185">Reference proteome</keyword>
<accession>A0ABW5LJW8</accession>
<dbReference type="Proteomes" id="UP001597319">
    <property type="component" value="Unassembled WGS sequence"/>
</dbReference>
<keyword evidence="1" id="KW-1133">Transmembrane helix</keyword>
<keyword evidence="1" id="KW-0472">Membrane</keyword>
<evidence type="ECO:0008006" key="4">
    <source>
        <dbReference type="Google" id="ProtNLM"/>
    </source>
</evidence>
<gene>
    <name evidence="2" type="ORF">ACFSR1_20905</name>
</gene>
<reference evidence="3" key="1">
    <citation type="journal article" date="2019" name="Int. J. Syst. Evol. Microbiol.">
        <title>The Global Catalogue of Microorganisms (GCM) 10K type strain sequencing project: providing services to taxonomists for standard genome sequencing and annotation.</title>
        <authorList>
            <consortium name="The Broad Institute Genomics Platform"/>
            <consortium name="The Broad Institute Genome Sequencing Center for Infectious Disease"/>
            <person name="Wu L."/>
            <person name="Ma J."/>
        </authorList>
    </citation>
    <scope>NUCLEOTIDE SEQUENCE [LARGE SCALE GENOMIC DNA]</scope>
    <source>
        <strain evidence="3">KCTC 52274</strain>
    </source>
</reference>
<evidence type="ECO:0000256" key="1">
    <source>
        <dbReference type="SAM" id="Phobius"/>
    </source>
</evidence>
<feature type="transmembrane region" description="Helical" evidence="1">
    <location>
        <begin position="109"/>
        <end position="129"/>
    </location>
</feature>
<keyword evidence="1" id="KW-0812">Transmembrane</keyword>
<dbReference type="EMBL" id="JBHULE010000035">
    <property type="protein sequence ID" value="MFD2565152.1"/>
    <property type="molecule type" value="Genomic_DNA"/>
</dbReference>
<dbReference type="RefSeq" id="WP_378294980.1">
    <property type="nucleotide sequence ID" value="NZ_JBHULE010000035.1"/>
</dbReference>
<comment type="caution">
    <text evidence="2">The sequence shown here is derived from an EMBL/GenBank/DDBJ whole genome shotgun (WGS) entry which is preliminary data.</text>
</comment>
<protein>
    <recommendedName>
        <fullName evidence="4">DUF3592 domain-containing protein</fullName>
    </recommendedName>
</protein>
<name>A0ABW5LJW8_9FLAO</name>
<evidence type="ECO:0000313" key="2">
    <source>
        <dbReference type="EMBL" id="MFD2565152.1"/>
    </source>
</evidence>
<proteinExistence type="predicted"/>
<evidence type="ECO:0000313" key="3">
    <source>
        <dbReference type="Proteomes" id="UP001597319"/>
    </source>
</evidence>
<organism evidence="2 3">
    <name type="scientific">Aquimarina rubra</name>
    <dbReference type="NCBI Taxonomy" id="1920033"/>
    <lineage>
        <taxon>Bacteria</taxon>
        <taxon>Pseudomonadati</taxon>
        <taxon>Bacteroidota</taxon>
        <taxon>Flavobacteriia</taxon>
        <taxon>Flavobacteriales</taxon>
        <taxon>Flavobacteriaceae</taxon>
        <taxon>Aquimarina</taxon>
    </lineage>
</organism>